<dbReference type="Proteomes" id="UP001164929">
    <property type="component" value="Chromosome 2"/>
</dbReference>
<proteinExistence type="predicted"/>
<evidence type="ECO:0000313" key="2">
    <source>
        <dbReference type="Proteomes" id="UP001164929"/>
    </source>
</evidence>
<name>A0AAD6RF40_9ROSI</name>
<evidence type="ECO:0000313" key="1">
    <source>
        <dbReference type="EMBL" id="KAJ7007728.1"/>
    </source>
</evidence>
<reference evidence="1" key="1">
    <citation type="journal article" date="2023" name="Mol. Ecol. Resour.">
        <title>Chromosome-level genome assembly of a triploid poplar Populus alba 'Berolinensis'.</title>
        <authorList>
            <person name="Chen S."/>
            <person name="Yu Y."/>
            <person name="Wang X."/>
            <person name="Wang S."/>
            <person name="Zhang T."/>
            <person name="Zhou Y."/>
            <person name="He R."/>
            <person name="Meng N."/>
            <person name="Wang Y."/>
            <person name="Liu W."/>
            <person name="Liu Z."/>
            <person name="Liu J."/>
            <person name="Guo Q."/>
            <person name="Huang H."/>
            <person name="Sederoff R.R."/>
            <person name="Wang G."/>
            <person name="Qu G."/>
            <person name="Chen S."/>
        </authorList>
    </citation>
    <scope>NUCLEOTIDE SEQUENCE</scope>
    <source>
        <strain evidence="1">SC-2020</strain>
    </source>
</reference>
<comment type="caution">
    <text evidence="1">The sequence shown here is derived from an EMBL/GenBank/DDBJ whole genome shotgun (WGS) entry which is preliminary data.</text>
</comment>
<sequence>MPRLALIRSNSCTLPRRHRKRLNFESSTSSTVERHPGLGISFPLSSDAVGSEKPCEISLCNLQAIGYSSFYYIKDQLGRALPSRLYHSKSKILKVPREELAKPNSLVLTSQELLHKPGINNANAATIKARDDDKALVDKYLPTEWTLQWNFINSLK</sequence>
<keyword evidence="2" id="KW-1185">Reference proteome</keyword>
<protein>
    <submittedName>
        <fullName evidence="1">Uncharacterized protein</fullName>
    </submittedName>
</protein>
<dbReference type="EMBL" id="JAQIZT010000002">
    <property type="protein sequence ID" value="KAJ7007728.1"/>
    <property type="molecule type" value="Genomic_DNA"/>
</dbReference>
<dbReference type="AlphaFoldDB" id="A0AAD6RF40"/>
<accession>A0AAD6RF40</accession>
<organism evidence="1 2">
    <name type="scientific">Populus alba x Populus x berolinensis</name>
    <dbReference type="NCBI Taxonomy" id="444605"/>
    <lineage>
        <taxon>Eukaryota</taxon>
        <taxon>Viridiplantae</taxon>
        <taxon>Streptophyta</taxon>
        <taxon>Embryophyta</taxon>
        <taxon>Tracheophyta</taxon>
        <taxon>Spermatophyta</taxon>
        <taxon>Magnoliopsida</taxon>
        <taxon>eudicotyledons</taxon>
        <taxon>Gunneridae</taxon>
        <taxon>Pentapetalae</taxon>
        <taxon>rosids</taxon>
        <taxon>fabids</taxon>
        <taxon>Malpighiales</taxon>
        <taxon>Salicaceae</taxon>
        <taxon>Saliceae</taxon>
        <taxon>Populus</taxon>
    </lineage>
</organism>
<gene>
    <name evidence="1" type="ORF">NC653_006685</name>
</gene>